<name>A0A1R1LAK0_9MICC</name>
<accession>A0A1R1LAK0</accession>
<evidence type="ECO:0000313" key="2">
    <source>
        <dbReference type="Proteomes" id="UP000187085"/>
    </source>
</evidence>
<comment type="caution">
    <text evidence="1">The sequence shown here is derived from an EMBL/GenBank/DDBJ whole genome shotgun (WGS) entry which is preliminary data.</text>
</comment>
<sequence>MFTVESLMNVAAPMPATDDLASRHHLQCDPPDLTVGSLSPTHDDPAPVNLRLAVDVTEC</sequence>
<dbReference type="EMBL" id="MRDE01000053">
    <property type="protein sequence ID" value="OMH24553.1"/>
    <property type="molecule type" value="Genomic_DNA"/>
</dbReference>
<organism evidence="1 2">
    <name type="scientific">Tersicoccus phoenicis</name>
    <dbReference type="NCBI Taxonomy" id="554083"/>
    <lineage>
        <taxon>Bacteria</taxon>
        <taxon>Bacillati</taxon>
        <taxon>Actinomycetota</taxon>
        <taxon>Actinomycetes</taxon>
        <taxon>Micrococcales</taxon>
        <taxon>Micrococcaceae</taxon>
        <taxon>Tersicoccus</taxon>
    </lineage>
</organism>
<protein>
    <submittedName>
        <fullName evidence="1">Uncharacterized protein</fullName>
    </submittedName>
</protein>
<gene>
    <name evidence="1" type="ORF">BKD30_08235</name>
</gene>
<reference evidence="1 2" key="1">
    <citation type="submission" date="2016-12" db="EMBL/GenBank/DDBJ databases">
        <title>Draft genome of Tersicoccus phoenicis 1P05MA.</title>
        <authorList>
            <person name="Nakajima Y."/>
            <person name="Yoshizawa S."/>
            <person name="Nakamura K."/>
            <person name="Ogura Y."/>
            <person name="Hayashi T."/>
            <person name="Kogure K."/>
        </authorList>
    </citation>
    <scope>NUCLEOTIDE SEQUENCE [LARGE SCALE GENOMIC DNA]</scope>
    <source>
        <strain evidence="1 2">1p05MA</strain>
    </source>
</reference>
<proteinExistence type="predicted"/>
<evidence type="ECO:0000313" key="1">
    <source>
        <dbReference type="EMBL" id="OMH24553.1"/>
    </source>
</evidence>
<dbReference type="AlphaFoldDB" id="A0A1R1LAK0"/>
<dbReference type="Proteomes" id="UP000187085">
    <property type="component" value="Unassembled WGS sequence"/>
</dbReference>
<keyword evidence="2" id="KW-1185">Reference proteome</keyword>